<evidence type="ECO:0000256" key="2">
    <source>
        <dbReference type="ARBA" id="ARBA00023125"/>
    </source>
</evidence>
<sequence length="195" mass="21590">MMPPAFSEAERARITEQLLATATHLFSTQGLRKTSLDELTTPAGIAKTSFYAFFTCKEDLYFEAALRQNEEVRRRVIGEGLHQGADTRDALRRFLRATVRELDTNPLYRRLMSHPDEMEAVAARLTPERMAAAEGGPMADLVAFLGERLDGDPHVLLGVLRAVLLTPLHAGHLGADLYPTVMERLIDAVTEGLTS</sequence>
<dbReference type="EMBL" id="JACIBV010000001">
    <property type="protein sequence ID" value="MBB3729979.1"/>
    <property type="molecule type" value="Genomic_DNA"/>
</dbReference>
<keyword evidence="1" id="KW-0805">Transcription regulation</keyword>
<dbReference type="PANTHER" id="PTHR47506">
    <property type="entry name" value="TRANSCRIPTIONAL REGULATORY PROTEIN"/>
    <property type="match status" value="1"/>
</dbReference>
<organism evidence="6 7">
    <name type="scientific">Nonomuraea dietziae</name>
    <dbReference type="NCBI Taxonomy" id="65515"/>
    <lineage>
        <taxon>Bacteria</taxon>
        <taxon>Bacillati</taxon>
        <taxon>Actinomycetota</taxon>
        <taxon>Actinomycetes</taxon>
        <taxon>Streptosporangiales</taxon>
        <taxon>Streptosporangiaceae</taxon>
        <taxon>Nonomuraea</taxon>
    </lineage>
</organism>
<comment type="caution">
    <text evidence="6">The sequence shown here is derived from an EMBL/GenBank/DDBJ whole genome shotgun (WGS) entry which is preliminary data.</text>
</comment>
<protein>
    <submittedName>
        <fullName evidence="6">AcrR family transcriptional regulator</fullName>
    </submittedName>
</protein>
<dbReference type="GO" id="GO:0003677">
    <property type="term" value="F:DNA binding"/>
    <property type="evidence" value="ECO:0007669"/>
    <property type="project" value="UniProtKB-UniRule"/>
</dbReference>
<proteinExistence type="predicted"/>
<dbReference type="PANTHER" id="PTHR47506:SF1">
    <property type="entry name" value="HTH-TYPE TRANSCRIPTIONAL REGULATOR YJDC"/>
    <property type="match status" value="1"/>
</dbReference>
<dbReference type="GeneID" id="95392146"/>
<dbReference type="Pfam" id="PF00440">
    <property type="entry name" value="TetR_N"/>
    <property type="match status" value="1"/>
</dbReference>
<evidence type="ECO:0000259" key="5">
    <source>
        <dbReference type="PROSITE" id="PS50977"/>
    </source>
</evidence>
<keyword evidence="3" id="KW-0804">Transcription</keyword>
<dbReference type="PROSITE" id="PS50977">
    <property type="entry name" value="HTH_TETR_2"/>
    <property type="match status" value="1"/>
</dbReference>
<evidence type="ECO:0000313" key="7">
    <source>
        <dbReference type="Proteomes" id="UP000579945"/>
    </source>
</evidence>
<keyword evidence="2 4" id="KW-0238">DNA-binding</keyword>
<dbReference type="InterPro" id="IPR009057">
    <property type="entry name" value="Homeodomain-like_sf"/>
</dbReference>
<dbReference type="Proteomes" id="UP000579945">
    <property type="component" value="Unassembled WGS sequence"/>
</dbReference>
<evidence type="ECO:0000256" key="1">
    <source>
        <dbReference type="ARBA" id="ARBA00023015"/>
    </source>
</evidence>
<feature type="DNA-binding region" description="H-T-H motif" evidence="4">
    <location>
        <begin position="35"/>
        <end position="54"/>
    </location>
</feature>
<evidence type="ECO:0000256" key="3">
    <source>
        <dbReference type="ARBA" id="ARBA00023163"/>
    </source>
</evidence>
<evidence type="ECO:0000313" key="6">
    <source>
        <dbReference type="EMBL" id="MBB3729979.1"/>
    </source>
</evidence>
<dbReference type="InterPro" id="IPR001647">
    <property type="entry name" value="HTH_TetR"/>
</dbReference>
<feature type="domain" description="HTH tetR-type" evidence="5">
    <location>
        <begin position="12"/>
        <end position="72"/>
    </location>
</feature>
<gene>
    <name evidence="6" type="ORF">FHR33_005839</name>
</gene>
<keyword evidence="7" id="KW-1185">Reference proteome</keyword>
<dbReference type="Gene3D" id="1.10.357.10">
    <property type="entry name" value="Tetracycline Repressor, domain 2"/>
    <property type="match status" value="1"/>
</dbReference>
<evidence type="ECO:0000256" key="4">
    <source>
        <dbReference type="PROSITE-ProRule" id="PRU00335"/>
    </source>
</evidence>
<dbReference type="RefSeq" id="WP_246452157.1">
    <property type="nucleotide sequence ID" value="NZ_BAAAXX010000142.1"/>
</dbReference>
<dbReference type="SUPFAM" id="SSF46689">
    <property type="entry name" value="Homeodomain-like"/>
    <property type="match status" value="1"/>
</dbReference>
<name>A0A7W5VE77_9ACTN</name>
<dbReference type="AlphaFoldDB" id="A0A7W5VE77"/>
<reference evidence="6 7" key="1">
    <citation type="submission" date="2020-08" db="EMBL/GenBank/DDBJ databases">
        <title>Sequencing the genomes of 1000 actinobacteria strains.</title>
        <authorList>
            <person name="Klenk H.-P."/>
        </authorList>
    </citation>
    <scope>NUCLEOTIDE SEQUENCE [LARGE SCALE GENOMIC DNA]</scope>
    <source>
        <strain evidence="6 7">DSM 44320</strain>
    </source>
</reference>
<accession>A0A7W5VE77</accession>